<keyword evidence="2" id="KW-1185">Reference proteome</keyword>
<dbReference type="InterPro" id="IPR036188">
    <property type="entry name" value="FAD/NAD-bd_sf"/>
</dbReference>
<dbReference type="PANTHER" id="PTHR42923">
    <property type="entry name" value="PROTOPORPHYRINOGEN OXIDASE"/>
    <property type="match status" value="1"/>
</dbReference>
<sequence length="486" mass="55754">MLTINDLNSTNQSSIAIIGGGMSGLLLALRLSRDPNLCAKGITIFEKQPHLGGRFFFSSYHQPLENTVTQLNDKQFKLSGPGFEWLEGNSLEIMYRHFESHLSELEKNEIELFFQDTQDKVISQKKQCFFVKKEIVSDTELFAGSSEIFTKKEAEIFKSFIFDDFNNVQIDKNFLNINFEKSEFWVSLTKSTKEALTPIFATIVGPNWEKASFIHIHKLFKDFFNSLNFQVPTCFFREYYFECIVESILKKRGVVLRTNCEVMRLHHHTNSKFDLLLSDNINPAQKTFTCQKLIFAIPLVKCLSLLSKEHFSPSQSRFVSKVKPVSLIFSEITDFLKFKCEHWPENVSLGDRFIFPVEKVMGFLTHDGRMIFSIKLDYEDSLQAPAVRDAVARLRRAATRILKPEFSEDLKKGARIPENKISEKIILLPVAYTMTCDTAANIEVKETKMGIEGLYCCGDSFPGFANEPWKMIINSVYDVAAQLSQK</sequence>
<accession>A0A369KW24</accession>
<dbReference type="SUPFAM" id="SSF51905">
    <property type="entry name" value="FAD/NAD(P)-binding domain"/>
    <property type="match status" value="1"/>
</dbReference>
<dbReference type="GO" id="GO:0016491">
    <property type="term" value="F:oxidoreductase activity"/>
    <property type="evidence" value="ECO:0007669"/>
    <property type="project" value="TreeGrafter"/>
</dbReference>
<dbReference type="AlphaFoldDB" id="A0A369KW24"/>
<evidence type="ECO:0000313" key="2">
    <source>
        <dbReference type="Proteomes" id="UP000253934"/>
    </source>
</evidence>
<reference evidence="1" key="1">
    <citation type="submission" date="2018-04" db="EMBL/GenBank/DDBJ databases">
        <title>Draft genome sequence of the Candidatus Spirobacillus cienkowskii, a pathogen of freshwater Daphnia species, reconstructed from hemolymph metagenomic reads.</title>
        <authorList>
            <person name="Bresciani L."/>
            <person name="Lemos L.N."/>
            <person name="Wale N."/>
            <person name="Lin J.Y."/>
            <person name="Fernandes G.R."/>
            <person name="Duffy M.A."/>
            <person name="Rodrigues J.M."/>
        </authorList>
    </citation>
    <scope>NUCLEOTIDE SEQUENCE [LARGE SCALE GENOMIC DNA]</scope>
    <source>
        <strain evidence="1">Binning01</strain>
    </source>
</reference>
<dbReference type="Proteomes" id="UP000253934">
    <property type="component" value="Unassembled WGS sequence"/>
</dbReference>
<name>A0A369KW24_9BACT</name>
<dbReference type="InterPro" id="IPR050464">
    <property type="entry name" value="Zeta_carotene_desat/Oxidored"/>
</dbReference>
<protein>
    <submittedName>
        <fullName evidence="1">NAD(P)/FAD-dependent oxidoreductase</fullName>
    </submittedName>
</protein>
<gene>
    <name evidence="1" type="ORF">DCC88_07650</name>
</gene>
<evidence type="ECO:0000313" key="1">
    <source>
        <dbReference type="EMBL" id="RDB35914.1"/>
    </source>
</evidence>
<proteinExistence type="predicted"/>
<dbReference type="Pfam" id="PF13450">
    <property type="entry name" value="NAD_binding_8"/>
    <property type="match status" value="1"/>
</dbReference>
<organism evidence="1 2">
    <name type="scientific">Spirobacillus cienkowskii</name>
    <dbReference type="NCBI Taxonomy" id="495820"/>
    <lineage>
        <taxon>Bacteria</taxon>
        <taxon>Pseudomonadati</taxon>
        <taxon>Bdellovibrionota</taxon>
        <taxon>Oligoflexia</taxon>
        <taxon>Silvanigrellales</taxon>
        <taxon>Spirobacillus</taxon>
    </lineage>
</organism>
<comment type="caution">
    <text evidence="1">The sequence shown here is derived from an EMBL/GenBank/DDBJ whole genome shotgun (WGS) entry which is preliminary data.</text>
</comment>
<dbReference type="Gene3D" id="3.50.50.60">
    <property type="entry name" value="FAD/NAD(P)-binding domain"/>
    <property type="match status" value="1"/>
</dbReference>
<dbReference type="EMBL" id="QOVW01000071">
    <property type="protein sequence ID" value="RDB35914.1"/>
    <property type="molecule type" value="Genomic_DNA"/>
</dbReference>